<dbReference type="Gene3D" id="3.40.50.1820">
    <property type="entry name" value="alpha/beta hydrolase"/>
    <property type="match status" value="1"/>
</dbReference>
<evidence type="ECO:0000313" key="5">
    <source>
        <dbReference type="Proteomes" id="UP000623842"/>
    </source>
</evidence>
<sequence>MNNYAFLLRMAFCILIIANVSTCLAKVTADNYLAEYVKLAQTLPSAPLIDREIMLNKSAIKQVLLSPSGDFLIYQKEEGHQDDKLVSVWRYDIKLKTQKRLFIYQSLQYIYLSKSGDKLILNTGDSIAIAESKAASSPIVLTRFDQTKYEDWLGFAADNDHSLLMRKWQPTDKYYYVERVSFSGSRTDIFRSDVLFNGFNVDEYGQPAFLRVFNQADDNKGEHFIYQLNKDKKVLRFTCQWDDPCGVVKFDRQQEAFLLKTNANSNFTYLARLSSQGQLTVIQQDPNLYGDLNNVHWAKNQPVVTQYFGEYDQYSAIDDRLLKHTDFLNKQFSQQDFYLQLPHNISLDRQLNDGVWLISAVSNSVQEQHFLYHLKQQKLEPILLQVVKAANQGRQLIKDEYLAPRISFHYANRDGQHIQGYLTLPRGKTIANTPLVAFPHGGPWSRDDGSFDMMAQFLANRGYIVFQPNFRASTGFGKQHHSGVSGDFGYGRTHFDIIDGVNYLLKNNIGDKDKLAMAGHSFGGLSVLTALTFEPELFKVGFAGAPPSHIGRSAKYYYRYQKKKFGQSRKYFMQQLVVDWHDDKAYKALTAIQPESHIERIQAPLLLWAGKNDGRVFITDVKNYALTAQAKEKSIQLFVDPNSAHSPSSRVSFSAYLFLMEATLGHYLQQAVEPIKVMEHKALYRFLKKNLVLETETYLSHYVH</sequence>
<keyword evidence="2" id="KW-0732">Signal</keyword>
<keyword evidence="1" id="KW-0378">Hydrolase</keyword>
<dbReference type="Pfam" id="PF00326">
    <property type="entry name" value="Peptidase_S9"/>
    <property type="match status" value="1"/>
</dbReference>
<gene>
    <name evidence="4" type="ORF">GCM10017161_16430</name>
</gene>
<evidence type="ECO:0000313" key="4">
    <source>
        <dbReference type="EMBL" id="GHF89305.1"/>
    </source>
</evidence>
<dbReference type="EMBL" id="BNCK01000003">
    <property type="protein sequence ID" value="GHF89305.1"/>
    <property type="molecule type" value="Genomic_DNA"/>
</dbReference>
<accession>A0A919EJT5</accession>
<dbReference type="InterPro" id="IPR001375">
    <property type="entry name" value="Peptidase_S9_cat"/>
</dbReference>
<dbReference type="PANTHER" id="PTHR42776">
    <property type="entry name" value="SERINE PEPTIDASE S9 FAMILY MEMBER"/>
    <property type="match status" value="1"/>
</dbReference>
<dbReference type="PANTHER" id="PTHR42776:SF27">
    <property type="entry name" value="DIPEPTIDYL PEPTIDASE FAMILY MEMBER 6"/>
    <property type="match status" value="1"/>
</dbReference>
<proteinExistence type="predicted"/>
<dbReference type="SUPFAM" id="SSF53474">
    <property type="entry name" value="alpha/beta-Hydrolases"/>
    <property type="match status" value="1"/>
</dbReference>
<dbReference type="GO" id="GO:0004252">
    <property type="term" value="F:serine-type endopeptidase activity"/>
    <property type="evidence" value="ECO:0007669"/>
    <property type="project" value="TreeGrafter"/>
</dbReference>
<feature type="domain" description="Peptidase S9 prolyl oligopeptidase catalytic" evidence="3">
    <location>
        <begin position="450"/>
        <end position="648"/>
    </location>
</feature>
<evidence type="ECO:0000259" key="3">
    <source>
        <dbReference type="Pfam" id="PF00326"/>
    </source>
</evidence>
<keyword evidence="5" id="KW-1185">Reference proteome</keyword>
<reference evidence="4" key="2">
    <citation type="submission" date="2020-09" db="EMBL/GenBank/DDBJ databases">
        <authorList>
            <person name="Sun Q."/>
            <person name="Kim S."/>
        </authorList>
    </citation>
    <scope>NUCLEOTIDE SEQUENCE</scope>
    <source>
        <strain evidence="4">KCTC 42731</strain>
    </source>
</reference>
<reference evidence="4" key="1">
    <citation type="journal article" date="2014" name="Int. J. Syst. Evol. Microbiol.">
        <title>Complete genome sequence of Corynebacterium casei LMG S-19264T (=DSM 44701T), isolated from a smear-ripened cheese.</title>
        <authorList>
            <consortium name="US DOE Joint Genome Institute (JGI-PGF)"/>
            <person name="Walter F."/>
            <person name="Albersmeier A."/>
            <person name="Kalinowski J."/>
            <person name="Ruckert C."/>
        </authorList>
    </citation>
    <scope>NUCLEOTIDE SEQUENCE</scope>
    <source>
        <strain evidence="4">KCTC 42731</strain>
    </source>
</reference>
<evidence type="ECO:0000256" key="2">
    <source>
        <dbReference type="SAM" id="SignalP"/>
    </source>
</evidence>
<organism evidence="4 5">
    <name type="scientific">Thalassotalea marina</name>
    <dbReference type="NCBI Taxonomy" id="1673741"/>
    <lineage>
        <taxon>Bacteria</taxon>
        <taxon>Pseudomonadati</taxon>
        <taxon>Pseudomonadota</taxon>
        <taxon>Gammaproteobacteria</taxon>
        <taxon>Alteromonadales</taxon>
        <taxon>Colwelliaceae</taxon>
        <taxon>Thalassotalea</taxon>
    </lineage>
</organism>
<dbReference type="InterPro" id="IPR029058">
    <property type="entry name" value="AB_hydrolase_fold"/>
</dbReference>
<comment type="caution">
    <text evidence="4">The sequence shown here is derived from an EMBL/GenBank/DDBJ whole genome shotgun (WGS) entry which is preliminary data.</text>
</comment>
<name>A0A919EJT5_9GAMM</name>
<dbReference type="Proteomes" id="UP000623842">
    <property type="component" value="Unassembled WGS sequence"/>
</dbReference>
<protein>
    <recommendedName>
        <fullName evidence="3">Peptidase S9 prolyl oligopeptidase catalytic domain-containing protein</fullName>
    </recommendedName>
</protein>
<dbReference type="GO" id="GO:0006508">
    <property type="term" value="P:proteolysis"/>
    <property type="evidence" value="ECO:0007669"/>
    <property type="project" value="InterPro"/>
</dbReference>
<feature type="chain" id="PRO_5037548684" description="Peptidase S9 prolyl oligopeptidase catalytic domain-containing protein" evidence="2">
    <location>
        <begin position="26"/>
        <end position="704"/>
    </location>
</feature>
<dbReference type="AlphaFoldDB" id="A0A919EJT5"/>
<evidence type="ECO:0000256" key="1">
    <source>
        <dbReference type="ARBA" id="ARBA00022801"/>
    </source>
</evidence>
<feature type="signal peptide" evidence="2">
    <location>
        <begin position="1"/>
        <end position="25"/>
    </location>
</feature>